<comment type="catalytic activity">
    <reaction evidence="5">
        <text>(6S)-5-formyl-5,6,7,8-tetrahydrofolate + ATP = (6R)-5,10-methenyltetrahydrofolate + ADP + phosphate</text>
        <dbReference type="Rhea" id="RHEA:10488"/>
        <dbReference type="ChEBI" id="CHEBI:30616"/>
        <dbReference type="ChEBI" id="CHEBI:43474"/>
        <dbReference type="ChEBI" id="CHEBI:57455"/>
        <dbReference type="ChEBI" id="CHEBI:57457"/>
        <dbReference type="ChEBI" id="CHEBI:456216"/>
        <dbReference type="EC" id="6.3.3.2"/>
    </reaction>
</comment>
<reference evidence="7" key="1">
    <citation type="submission" date="2016-07" db="EMBL/GenBank/DDBJ databases">
        <authorList>
            <person name="Florea S."/>
            <person name="Webb J.S."/>
            <person name="Jaromczyk J."/>
            <person name="Schardl C.L."/>
        </authorList>
    </citation>
    <scope>NUCLEOTIDE SEQUENCE [LARGE SCALE GENOMIC DNA]</scope>
    <source>
        <strain evidence="7">MV-1</strain>
    </source>
</reference>
<dbReference type="Proteomes" id="UP000095347">
    <property type="component" value="Unassembled WGS sequence"/>
</dbReference>
<dbReference type="PANTHER" id="PTHR23407">
    <property type="entry name" value="ATPASE INHIBITOR/5-FORMYLTETRAHYDROFOLATE CYCLO-LIGASE"/>
    <property type="match status" value="1"/>
</dbReference>
<dbReference type="STRING" id="28181.BEN30_05530"/>
<evidence type="ECO:0000313" key="7">
    <source>
        <dbReference type="Proteomes" id="UP000095347"/>
    </source>
</evidence>
<evidence type="ECO:0000256" key="3">
    <source>
        <dbReference type="ARBA" id="ARBA00022840"/>
    </source>
</evidence>
<dbReference type="GO" id="GO:0009396">
    <property type="term" value="P:folic acid-containing compound biosynthetic process"/>
    <property type="evidence" value="ECO:0007669"/>
    <property type="project" value="TreeGrafter"/>
</dbReference>
<dbReference type="PANTHER" id="PTHR23407:SF1">
    <property type="entry name" value="5-FORMYLTETRAHYDROFOLATE CYCLO-LIGASE"/>
    <property type="match status" value="1"/>
</dbReference>
<dbReference type="GO" id="GO:0046872">
    <property type="term" value="F:metal ion binding"/>
    <property type="evidence" value="ECO:0007669"/>
    <property type="project" value="UniProtKB-KW"/>
</dbReference>
<dbReference type="GO" id="GO:0030272">
    <property type="term" value="F:5-formyltetrahydrofolate cyclo-ligase activity"/>
    <property type="evidence" value="ECO:0007669"/>
    <property type="project" value="UniProtKB-EC"/>
</dbReference>
<dbReference type="AlphaFoldDB" id="A0A1E5QA46"/>
<accession>A0A1E5QA46</accession>
<dbReference type="PIRSF" id="PIRSF006806">
    <property type="entry name" value="FTHF_cligase"/>
    <property type="match status" value="1"/>
</dbReference>
<evidence type="ECO:0000256" key="2">
    <source>
        <dbReference type="ARBA" id="ARBA00022741"/>
    </source>
</evidence>
<dbReference type="Gene3D" id="3.40.50.10420">
    <property type="entry name" value="NagB/RpiA/CoA transferase-like"/>
    <property type="match status" value="1"/>
</dbReference>
<dbReference type="EC" id="6.3.3.2" evidence="5"/>
<feature type="binding site" evidence="4">
    <location>
        <begin position="7"/>
        <end position="11"/>
    </location>
    <ligand>
        <name>ATP</name>
        <dbReference type="ChEBI" id="CHEBI:30616"/>
    </ligand>
</feature>
<dbReference type="NCBIfam" id="TIGR02727">
    <property type="entry name" value="MTHFS_bact"/>
    <property type="match status" value="1"/>
</dbReference>
<dbReference type="OrthoDB" id="9801938at2"/>
<keyword evidence="5" id="KW-0479">Metal-binding</keyword>
<dbReference type="InterPro" id="IPR002698">
    <property type="entry name" value="FTHF_cligase"/>
</dbReference>
<keyword evidence="6" id="KW-0436">Ligase</keyword>
<dbReference type="Pfam" id="PF01812">
    <property type="entry name" value="5-FTHF_cyc-lig"/>
    <property type="match status" value="1"/>
</dbReference>
<dbReference type="GO" id="GO:0005524">
    <property type="term" value="F:ATP binding"/>
    <property type="evidence" value="ECO:0007669"/>
    <property type="project" value="UniProtKB-KW"/>
</dbReference>
<gene>
    <name evidence="6" type="ORF">BEN30_05530</name>
</gene>
<comment type="caution">
    <text evidence="6">The sequence shown here is derived from an EMBL/GenBank/DDBJ whole genome shotgun (WGS) entry which is preliminary data.</text>
</comment>
<comment type="similarity">
    <text evidence="1 5">Belongs to the 5-formyltetrahydrofolate cyclo-ligase family.</text>
</comment>
<protein>
    <recommendedName>
        <fullName evidence="5">5-formyltetrahydrofolate cyclo-ligase</fullName>
        <ecNumber evidence="5">6.3.3.2</ecNumber>
    </recommendedName>
</protein>
<evidence type="ECO:0000313" key="6">
    <source>
        <dbReference type="EMBL" id="OEJ68676.1"/>
    </source>
</evidence>
<dbReference type="SUPFAM" id="SSF100950">
    <property type="entry name" value="NagB/RpiA/CoA transferase-like"/>
    <property type="match status" value="1"/>
</dbReference>
<feature type="binding site" evidence="4">
    <location>
        <begin position="138"/>
        <end position="146"/>
    </location>
    <ligand>
        <name>ATP</name>
        <dbReference type="ChEBI" id="CHEBI:30616"/>
    </ligand>
</feature>
<keyword evidence="3 4" id="KW-0067">ATP-binding</keyword>
<dbReference type="EMBL" id="MCGG01000011">
    <property type="protein sequence ID" value="OEJ68676.1"/>
    <property type="molecule type" value="Genomic_DNA"/>
</dbReference>
<dbReference type="InterPro" id="IPR037171">
    <property type="entry name" value="NagB/RpiA_transferase-like"/>
</dbReference>
<comment type="cofactor">
    <cofactor evidence="5">
        <name>Mg(2+)</name>
        <dbReference type="ChEBI" id="CHEBI:18420"/>
    </cofactor>
</comment>
<keyword evidence="5" id="KW-0460">Magnesium</keyword>
<dbReference type="GO" id="GO:0035999">
    <property type="term" value="P:tetrahydrofolate interconversion"/>
    <property type="evidence" value="ECO:0007669"/>
    <property type="project" value="TreeGrafter"/>
</dbReference>
<dbReference type="RefSeq" id="WP_069957034.1">
    <property type="nucleotide sequence ID" value="NZ_MCGG01000011.1"/>
</dbReference>
<keyword evidence="2 4" id="KW-0547">Nucleotide-binding</keyword>
<keyword evidence="7" id="KW-1185">Reference proteome</keyword>
<sequence length="196" mass="21951">MTSLSPKHALREQFKAVRAKASGQHGDDGIRGFFEHLLKTWAAVADGYGHEVIMAGYWPMASEMDVRPALVALDRIGVLVTLPEVVAQDRSLRFRAWRPDEPLVEGSHGTYHPLTDAPLMRPDIVLVPLLAFDRRGFRLGWGGGYYDRTLERLRKTGTCTAIGVAYSAQEVDEVPTDSYDQRLDWIITEKEAINVT</sequence>
<organism evidence="6 7">
    <name type="scientific">Magnetovibrio blakemorei</name>
    <dbReference type="NCBI Taxonomy" id="28181"/>
    <lineage>
        <taxon>Bacteria</taxon>
        <taxon>Pseudomonadati</taxon>
        <taxon>Pseudomonadota</taxon>
        <taxon>Alphaproteobacteria</taxon>
        <taxon>Rhodospirillales</taxon>
        <taxon>Magnetovibrionaceae</taxon>
        <taxon>Magnetovibrio</taxon>
    </lineage>
</organism>
<evidence type="ECO:0000256" key="4">
    <source>
        <dbReference type="PIRSR" id="PIRSR006806-1"/>
    </source>
</evidence>
<evidence type="ECO:0000256" key="1">
    <source>
        <dbReference type="ARBA" id="ARBA00010638"/>
    </source>
</evidence>
<evidence type="ECO:0000256" key="5">
    <source>
        <dbReference type="RuleBase" id="RU361279"/>
    </source>
</evidence>
<dbReference type="InterPro" id="IPR024185">
    <property type="entry name" value="FTHF_cligase-like_sf"/>
</dbReference>
<name>A0A1E5QA46_9PROT</name>
<feature type="binding site" evidence="4">
    <location>
        <position position="63"/>
    </location>
    <ligand>
        <name>substrate</name>
    </ligand>
</feature>
<proteinExistence type="inferred from homology"/>